<dbReference type="InterPro" id="IPR011008">
    <property type="entry name" value="Dimeric_a/b-barrel"/>
</dbReference>
<dbReference type="Proteomes" id="UP000572635">
    <property type="component" value="Unassembled WGS sequence"/>
</dbReference>
<sequence length="405" mass="43306">MVEVALAFVCALVAWSAAAALIARTLREPHTYAKVLAGSAVSVAVALSAAFIGALLGFSGPAFRLLQIGAGLLGPLLAAWGTAEYAVASARTRFGLRLAVAVLSVVPVVVLALDPVRGNFGRDYPAMSDHYDLIPGIALAAVHIFSAGLLLACAVVAARAEGRRTAGHRLSVVGLIALAVLLEIAITRLGLGMLGQVLMAGALGALWTGFVRAQNPPEEPRGRRRGRRRSGAPRSGGADDLDGHDREDRDEGDDEVWGRRRKRTEDEHYDDGYRDDYADGYEDGYDEPPAPRAPSRLRGVITIYTLAGGGADGFDDCADLVVDEVARREPDTLLFACHTVPSAPLQRIVYAIYRDELALEEHEQQPHVREFARRSAHFVTATNVIELALSGASATDNLADMLMPR</sequence>
<gene>
    <name evidence="3" type="ORF">HDA36_004167</name>
</gene>
<feature type="compositionally biased region" description="Basic residues" evidence="1">
    <location>
        <begin position="222"/>
        <end position="231"/>
    </location>
</feature>
<comment type="caution">
    <text evidence="3">The sequence shown here is derived from an EMBL/GenBank/DDBJ whole genome shotgun (WGS) entry which is preliminary data.</text>
</comment>
<keyword evidence="3" id="KW-0560">Oxidoreductase</keyword>
<keyword evidence="3" id="KW-0503">Monooxygenase</keyword>
<reference evidence="3 4" key="1">
    <citation type="submission" date="2020-08" db="EMBL/GenBank/DDBJ databases">
        <title>Sequencing the genomes of 1000 actinobacteria strains.</title>
        <authorList>
            <person name="Klenk H.-P."/>
        </authorList>
    </citation>
    <scope>NUCLEOTIDE SEQUENCE [LARGE SCALE GENOMIC DNA]</scope>
    <source>
        <strain evidence="3 4">DSM 44551</strain>
    </source>
</reference>
<feature type="transmembrane region" description="Helical" evidence="2">
    <location>
        <begin position="133"/>
        <end position="158"/>
    </location>
</feature>
<organism evidence="3 4">
    <name type="scientific">Nocardiopsis composta</name>
    <dbReference type="NCBI Taxonomy" id="157465"/>
    <lineage>
        <taxon>Bacteria</taxon>
        <taxon>Bacillati</taxon>
        <taxon>Actinomycetota</taxon>
        <taxon>Actinomycetes</taxon>
        <taxon>Streptosporangiales</taxon>
        <taxon>Nocardiopsidaceae</taxon>
        <taxon>Nocardiopsis</taxon>
    </lineage>
</organism>
<feature type="transmembrane region" description="Helical" evidence="2">
    <location>
        <begin position="170"/>
        <end position="191"/>
    </location>
</feature>
<evidence type="ECO:0000313" key="4">
    <source>
        <dbReference type="Proteomes" id="UP000572635"/>
    </source>
</evidence>
<dbReference type="EMBL" id="JACHDB010000001">
    <property type="protein sequence ID" value="MBB5434083.1"/>
    <property type="molecule type" value="Genomic_DNA"/>
</dbReference>
<feature type="region of interest" description="Disordered" evidence="1">
    <location>
        <begin position="269"/>
        <end position="294"/>
    </location>
</feature>
<evidence type="ECO:0000313" key="3">
    <source>
        <dbReference type="EMBL" id="MBB5434083.1"/>
    </source>
</evidence>
<dbReference type="AlphaFoldDB" id="A0A7W8QP76"/>
<dbReference type="SUPFAM" id="SSF54909">
    <property type="entry name" value="Dimeric alpha+beta barrel"/>
    <property type="match status" value="1"/>
</dbReference>
<feature type="transmembrane region" description="Helical" evidence="2">
    <location>
        <begin position="62"/>
        <end position="82"/>
    </location>
</feature>
<keyword evidence="2" id="KW-0472">Membrane</keyword>
<name>A0A7W8QP76_9ACTN</name>
<keyword evidence="2" id="KW-0812">Transmembrane</keyword>
<keyword evidence="4" id="KW-1185">Reference proteome</keyword>
<dbReference type="GO" id="GO:0004497">
    <property type="term" value="F:monooxygenase activity"/>
    <property type="evidence" value="ECO:0007669"/>
    <property type="project" value="UniProtKB-KW"/>
</dbReference>
<dbReference type="Gene3D" id="3.30.70.100">
    <property type="match status" value="1"/>
</dbReference>
<feature type="region of interest" description="Disordered" evidence="1">
    <location>
        <begin position="214"/>
        <end position="256"/>
    </location>
</feature>
<feature type="transmembrane region" description="Helical" evidence="2">
    <location>
        <begin position="35"/>
        <end position="56"/>
    </location>
</feature>
<proteinExistence type="predicted"/>
<accession>A0A7W8QP76</accession>
<evidence type="ECO:0000256" key="1">
    <source>
        <dbReference type="SAM" id="MobiDB-lite"/>
    </source>
</evidence>
<evidence type="ECO:0000256" key="2">
    <source>
        <dbReference type="SAM" id="Phobius"/>
    </source>
</evidence>
<dbReference type="RefSeq" id="WP_184394394.1">
    <property type="nucleotide sequence ID" value="NZ_BAAAJD010000052.1"/>
</dbReference>
<protein>
    <submittedName>
        <fullName evidence="3">Quinol monooxygenase YgiN</fullName>
    </submittedName>
</protein>
<feature type="transmembrane region" description="Helical" evidence="2">
    <location>
        <begin position="94"/>
        <end position="113"/>
    </location>
</feature>
<keyword evidence="2" id="KW-1133">Transmembrane helix</keyword>
<feature type="transmembrane region" description="Helical" evidence="2">
    <location>
        <begin position="6"/>
        <end position="23"/>
    </location>
</feature>